<dbReference type="Proteomes" id="UP000753961">
    <property type="component" value="Unassembled WGS sequence"/>
</dbReference>
<protein>
    <submittedName>
        <fullName evidence="2">T9SS type A sorting domain-containing protein</fullName>
    </submittedName>
</protein>
<dbReference type="InterPro" id="IPR018247">
    <property type="entry name" value="EF_Hand_1_Ca_BS"/>
</dbReference>
<dbReference type="Pfam" id="PF18962">
    <property type="entry name" value="Por_Secre_tail"/>
    <property type="match status" value="1"/>
</dbReference>
<proteinExistence type="predicted"/>
<dbReference type="NCBIfam" id="TIGR04183">
    <property type="entry name" value="Por_Secre_tail"/>
    <property type="match status" value="1"/>
</dbReference>
<accession>A0A953HPE7</accession>
<dbReference type="CDD" id="cd14252">
    <property type="entry name" value="Dockerin_like"/>
    <property type="match status" value="1"/>
</dbReference>
<organism evidence="2 3">
    <name type="scientific">Membranihabitans marinus</name>
    <dbReference type="NCBI Taxonomy" id="1227546"/>
    <lineage>
        <taxon>Bacteria</taxon>
        <taxon>Pseudomonadati</taxon>
        <taxon>Bacteroidota</taxon>
        <taxon>Saprospiria</taxon>
        <taxon>Saprospirales</taxon>
        <taxon>Saprospiraceae</taxon>
        <taxon>Membranihabitans</taxon>
    </lineage>
</organism>
<evidence type="ECO:0000259" key="1">
    <source>
        <dbReference type="Pfam" id="PF18962"/>
    </source>
</evidence>
<dbReference type="EMBL" id="JAHVHU010000010">
    <property type="protein sequence ID" value="MBY5958819.1"/>
    <property type="molecule type" value="Genomic_DNA"/>
</dbReference>
<dbReference type="GO" id="GO:0000272">
    <property type="term" value="P:polysaccharide catabolic process"/>
    <property type="evidence" value="ECO:0007669"/>
    <property type="project" value="InterPro"/>
</dbReference>
<comment type="caution">
    <text evidence="2">The sequence shown here is derived from an EMBL/GenBank/DDBJ whole genome shotgun (WGS) entry which is preliminary data.</text>
</comment>
<dbReference type="RefSeq" id="WP_222580356.1">
    <property type="nucleotide sequence ID" value="NZ_JAHVHU010000010.1"/>
</dbReference>
<feature type="domain" description="Secretion system C-terminal sorting" evidence="1">
    <location>
        <begin position="1240"/>
        <end position="1314"/>
    </location>
</feature>
<dbReference type="PROSITE" id="PS00018">
    <property type="entry name" value="EF_HAND_1"/>
    <property type="match status" value="1"/>
</dbReference>
<dbReference type="InterPro" id="IPR036439">
    <property type="entry name" value="Dockerin_dom_sf"/>
</dbReference>
<evidence type="ECO:0000313" key="2">
    <source>
        <dbReference type="EMBL" id="MBY5958819.1"/>
    </source>
</evidence>
<evidence type="ECO:0000313" key="3">
    <source>
        <dbReference type="Proteomes" id="UP000753961"/>
    </source>
</evidence>
<reference evidence="2" key="1">
    <citation type="submission" date="2021-06" db="EMBL/GenBank/DDBJ databases">
        <title>44 bacteria genomes isolated from Dapeng, Shenzhen.</title>
        <authorList>
            <person name="Zheng W."/>
            <person name="Yu S."/>
            <person name="Huang Y."/>
        </authorList>
    </citation>
    <scope>NUCLEOTIDE SEQUENCE</scope>
    <source>
        <strain evidence="2">DP5N28-2</strain>
    </source>
</reference>
<sequence>MKILRRKFIVYSTRLFISALTIAVLGLLPKMAGAQVPGCTKFSVGFQSDGQSVITARQLLENEPELPVYLTIRASNHNTIYEGQITDLDADIKLELCGYITKELIYELRNEAGFCSDTLLISIPPPPQMSGRKVEVLCSDALVAPGALIGDTFPHIEYPCGPIPELKVVEDFQEVKDCQNYDQPIQQVIYREIEGYDNWGQRFSTVDTIVVYKQPEITAYHIALDTVYNLYCGENEIFGPQILFENPISKTLDTLPLLKAVPASGRQVEFIASSFASMCNMSVEVNSTLINNTKCVKQYAVQLEFDQECYYADGTRPLASKPKKGLIRMERGRYRASFSVIDIDTLAPVISVEQRVVTSYTGSRGCEASLKVPSMTINEECSGVRRVTASVPGYFTVNLEQNRMGEWVPDENVILPKEGRVIMDNDTIIENAFKVYVEASDSCDLTSVDSFYVRVVDDTKPHVSILQNIRVGLTGELTWIDVSIMDEGSFDNCGVAMVLGRRTDWATAAHVELCDGLETDARVNPVEAHYASFLDDLKYSNESCTNWLYEEWQKDSMRVCNETLPDSLLPQIGGGWTTQIPFTCEDACQEIEVELLVLDNWCNWSTMRTTVKVRDKQPISLVQDLKSSVTMNCSSFTNYYADVVNRASVLNNYPAHDTARIAAFAALDSLMGGYVSVWQDLDGQMTTNDGHNVIPSEHQVIIKKDNCENYTQRKSVEVFDENKGEFVSRMQDVPMTRTVTANEEIENGIVAVNCSSSTYEKIFVDINECGIGTIRRRFYIAAGCGETGSGDWLSKNENRIEYVREQVIYVEPDCELGAGMLDMPAAVSAVDVCEIEKSANGNYIGELHPDFTGWPKYTWDKSCRDLGIGYQDKLFRLFGNNAIGQWKLVRNWKITDQCEDTDDGSVLNYEQILIINELDQCDSAANHYVISGRIQDPGGAPIENVSIRLHDGDDERLAAHSSIQGTYSISADKEQAYKVIPYKNDEMLKGISTFDLVMIQKDILNIKRLDNVYRRIAADINNNGVIDPADIIELRKAILRPDFKFSNNTSYQFRAAGSKSNFGDIENLDQNTNIDFVGIKIGDVNFSASTAVPTSRSRGMNMVLQDQWLQSDVTYRIPVRNNRAMDVLGFQFEWDLNEQDVASVSLSSGSVQVSTEDYAVLDEGKLTVSWFDIDERYFDQGEVLFYINIKTNRRTTLQELIRPSSEVLKTESYVEPGIVKDLSFTFRDMNRSVSHIQNIPNPFKDRTMIRFEQDRAETVVIDVHDVTGKMVLNRRIEGQKGFNEVIISGSELHGPGLYYYRISTSDQQWTNKMIYIR</sequence>
<gene>
    <name evidence="2" type="ORF">KUV50_11775</name>
</gene>
<name>A0A953HPE7_9BACT</name>
<dbReference type="InterPro" id="IPR026444">
    <property type="entry name" value="Secre_tail"/>
</dbReference>
<dbReference type="Gene3D" id="1.10.1330.10">
    <property type="entry name" value="Dockerin domain"/>
    <property type="match status" value="1"/>
</dbReference>
<keyword evidence="3" id="KW-1185">Reference proteome</keyword>